<dbReference type="VEuPathDB" id="VectorBase:ISCW005666"/>
<dbReference type="EMBL" id="ABJB010365550">
    <property type="status" value="NOT_ANNOTATED_CDS"/>
    <property type="molecule type" value="Genomic_DNA"/>
</dbReference>
<organism>
    <name type="scientific">Ixodes scapularis</name>
    <name type="common">Black-legged tick</name>
    <name type="synonym">Deer tick</name>
    <dbReference type="NCBI Taxonomy" id="6945"/>
    <lineage>
        <taxon>Eukaryota</taxon>
        <taxon>Metazoa</taxon>
        <taxon>Ecdysozoa</taxon>
        <taxon>Arthropoda</taxon>
        <taxon>Chelicerata</taxon>
        <taxon>Arachnida</taxon>
        <taxon>Acari</taxon>
        <taxon>Parasitiformes</taxon>
        <taxon>Ixodida</taxon>
        <taxon>Ixodoidea</taxon>
        <taxon>Ixodidae</taxon>
        <taxon>Ixodinae</taxon>
        <taxon>Ixodes</taxon>
    </lineage>
</organism>
<name>B7PMK5_IXOSC</name>
<evidence type="ECO:0000313" key="1">
    <source>
        <dbReference type="EMBL" id="EEC07827.1"/>
    </source>
</evidence>
<evidence type="ECO:0000313" key="3">
    <source>
        <dbReference type="Proteomes" id="UP000001555"/>
    </source>
</evidence>
<dbReference type="EMBL" id="ABJB010940803">
    <property type="status" value="NOT_ANNOTATED_CDS"/>
    <property type="molecule type" value="Genomic_DNA"/>
</dbReference>
<dbReference type="AlphaFoldDB" id="B7PMK5"/>
<protein>
    <submittedName>
        <fullName evidence="1 2">Uncharacterized protein</fullName>
    </submittedName>
</protein>
<dbReference type="EMBL" id="ABJB010313820">
    <property type="status" value="NOT_ANNOTATED_CDS"/>
    <property type="molecule type" value="Genomic_DNA"/>
</dbReference>
<keyword evidence="3" id="KW-1185">Reference proteome</keyword>
<gene>
    <name evidence="1" type="ORF">IscW_ISCW005666</name>
</gene>
<dbReference type="EnsemblMetazoa" id="ISCW005666-RA">
    <property type="protein sequence ID" value="ISCW005666-PA"/>
    <property type="gene ID" value="ISCW005666"/>
</dbReference>
<dbReference type="HOGENOM" id="CLU_1028847_0_0_1"/>
<reference evidence="2" key="2">
    <citation type="submission" date="2020-05" db="UniProtKB">
        <authorList>
            <consortium name="EnsemblMetazoa"/>
        </authorList>
    </citation>
    <scope>IDENTIFICATION</scope>
    <source>
        <strain evidence="2">wikel</strain>
    </source>
</reference>
<dbReference type="OrthoDB" id="10065050at2759"/>
<dbReference type="Proteomes" id="UP000001555">
    <property type="component" value="Unassembled WGS sequence"/>
</dbReference>
<dbReference type="InParanoid" id="B7PMK5"/>
<dbReference type="VEuPathDB" id="VectorBase:ISCI005666"/>
<feature type="non-terminal residue" evidence="1">
    <location>
        <position position="271"/>
    </location>
</feature>
<dbReference type="VEuPathDB" id="VectorBase:ISCP_021543"/>
<sequence>MQGKKNHMKAAGRNRSVRPRHVTRFPSLLARAGTQVDEAKALIATSKLKILACDNLDEAAKMARAMSMPACFQASHVDASKIPRPIPTAPTAITKAYGDVIQYLKQDKMKDAKNLVRAQHWPVDHPNRGELWLGLCQSHAKGSMEDDFYDSMVQESLGGLWPMSLPTFADPIYCEDYLLSEEGQKKAERVLYVLSTYECISALIGGTIVRHLSQTRLMHDTSAYALMQLTKRLAKKTYLRLNRKVEKEEDLERVFHTWELWIFRGLPFYHL</sequence>
<dbReference type="EMBL" id="DS747959">
    <property type="protein sequence ID" value="EEC07827.1"/>
    <property type="molecule type" value="Genomic_DNA"/>
</dbReference>
<reference evidence="1 3" key="1">
    <citation type="submission" date="2008-03" db="EMBL/GenBank/DDBJ databases">
        <title>Annotation of Ixodes scapularis.</title>
        <authorList>
            <consortium name="Ixodes scapularis Genome Project Consortium"/>
            <person name="Caler E."/>
            <person name="Hannick L.I."/>
            <person name="Bidwell S."/>
            <person name="Joardar V."/>
            <person name="Thiagarajan M."/>
            <person name="Amedeo P."/>
            <person name="Galinsky K.J."/>
            <person name="Schobel S."/>
            <person name="Inman J."/>
            <person name="Hostetler J."/>
            <person name="Miller J."/>
            <person name="Hammond M."/>
            <person name="Megy K."/>
            <person name="Lawson D."/>
            <person name="Kodira C."/>
            <person name="Sutton G."/>
            <person name="Meyer J."/>
            <person name="Hill C.A."/>
            <person name="Birren B."/>
            <person name="Nene V."/>
            <person name="Collins F."/>
            <person name="Alarcon-Chaidez F."/>
            <person name="Wikel S."/>
            <person name="Strausberg R."/>
        </authorList>
    </citation>
    <scope>NUCLEOTIDE SEQUENCE [LARGE SCALE GENOMIC DNA]</scope>
    <source>
        <strain evidence="3">Wikel</strain>
        <strain evidence="1">Wikel colony</strain>
    </source>
</reference>
<proteinExistence type="predicted"/>
<dbReference type="EMBL" id="ABJB010731562">
    <property type="status" value="NOT_ANNOTATED_CDS"/>
    <property type="molecule type" value="Genomic_DNA"/>
</dbReference>
<dbReference type="PaxDb" id="6945-B7PMK5"/>
<dbReference type="EMBL" id="ABJB010816064">
    <property type="status" value="NOT_ANNOTATED_CDS"/>
    <property type="molecule type" value="Genomic_DNA"/>
</dbReference>
<dbReference type="STRING" id="6945.B7PMK5"/>
<accession>B7PMK5</accession>
<evidence type="ECO:0000313" key="2">
    <source>
        <dbReference type="EnsemblMetazoa" id="ISCW005666-PA"/>
    </source>
</evidence>